<dbReference type="Pfam" id="PF13439">
    <property type="entry name" value="Glyco_transf_4"/>
    <property type="match status" value="1"/>
</dbReference>
<dbReference type="Pfam" id="PF00534">
    <property type="entry name" value="Glycos_transf_1"/>
    <property type="match status" value="1"/>
</dbReference>
<keyword evidence="3" id="KW-0808">Transferase</keyword>
<keyword evidence="3" id="KW-0328">Glycosyltransferase</keyword>
<dbReference type="EMBL" id="JAVKPK010000008">
    <property type="protein sequence ID" value="MDR7664817.1"/>
    <property type="molecule type" value="Genomic_DNA"/>
</dbReference>
<name>A0ABU2CYN9_9EURY</name>
<proteinExistence type="predicted"/>
<organism evidence="3 4">
    <name type="scientific">Methanosarcina baikalica</name>
    <dbReference type="NCBI Taxonomy" id="3073890"/>
    <lineage>
        <taxon>Archaea</taxon>
        <taxon>Methanobacteriati</taxon>
        <taxon>Methanobacteriota</taxon>
        <taxon>Stenosarchaea group</taxon>
        <taxon>Methanomicrobia</taxon>
        <taxon>Methanosarcinales</taxon>
        <taxon>Methanosarcinaceae</taxon>
        <taxon>Methanosarcina</taxon>
    </lineage>
</organism>
<evidence type="ECO:0000313" key="4">
    <source>
        <dbReference type="Proteomes" id="UP001246244"/>
    </source>
</evidence>
<dbReference type="EC" id="2.4.-.-" evidence="3"/>
<gene>
    <name evidence="3" type="ORF">RG963_03255</name>
</gene>
<dbReference type="InterPro" id="IPR028098">
    <property type="entry name" value="Glyco_trans_4-like_N"/>
</dbReference>
<keyword evidence="4" id="KW-1185">Reference proteome</keyword>
<dbReference type="PANTHER" id="PTHR45947:SF3">
    <property type="entry name" value="SULFOQUINOVOSYL TRANSFERASE SQD2"/>
    <property type="match status" value="1"/>
</dbReference>
<evidence type="ECO:0000259" key="2">
    <source>
        <dbReference type="Pfam" id="PF13439"/>
    </source>
</evidence>
<dbReference type="InterPro" id="IPR050194">
    <property type="entry name" value="Glycosyltransferase_grp1"/>
</dbReference>
<comment type="caution">
    <text evidence="3">The sequence shown here is derived from an EMBL/GenBank/DDBJ whole genome shotgun (WGS) entry which is preliminary data.</text>
</comment>
<protein>
    <submittedName>
        <fullName evidence="3">Glycosyltransferase family 4 protein</fullName>
        <ecNumber evidence="3">2.4.-.-</ecNumber>
    </submittedName>
</protein>
<feature type="domain" description="Glycosyltransferase subfamily 4-like N-terminal" evidence="2">
    <location>
        <begin position="25"/>
        <end position="188"/>
    </location>
</feature>
<sequence length="380" mass="43586">MIFVDSRDVLMKILHLAKKYYPMIGGDAYTVNCLKKQQIRIGHTVYILTSNCDEIARDEKVFKFGLKDSSSNLDKITLQRLISLAFLFFWGFRKLRELKPDIIHSHSADMGFFISFAARFYRIPVVSTCHGISFDDKQYFFLKRLAEKFFLRYSGFKKIIVVDKNGLKILEKAGIKKGIYVPNGVDIHKFERKQEKKSDGMTRFLFVGRLEKQKGLEYLIHAANFLKEKNDFEIILAGDGEEAENLKKTAIEFEVEYIVKFTGKLSEHALIEQYMRCDIFVLPSLWEGLPLTLLEAAAAGLPIIATEVGGIPSVFAHGENALLVKAQNSRELAGKMQKLMGDKELQKTLSTSARKLAEKYSWENSAKQLETVYKKYIEWD</sequence>
<reference evidence="4" key="1">
    <citation type="submission" date="2023-07" db="EMBL/GenBank/DDBJ databases">
        <title>Whole-genome sequencing of a new Methanosarcina sp. Z-7115.</title>
        <authorList>
            <person name="Zhilina T.N."/>
            <person name="Merkel A.Y."/>
        </authorList>
    </citation>
    <scope>NUCLEOTIDE SEQUENCE [LARGE SCALE GENOMIC DNA]</scope>
    <source>
        <strain evidence="4">Z-7115</strain>
    </source>
</reference>
<dbReference type="RefSeq" id="WP_310574843.1">
    <property type="nucleotide sequence ID" value="NZ_JAVKPK010000008.1"/>
</dbReference>
<accession>A0ABU2CYN9</accession>
<dbReference type="CDD" id="cd03801">
    <property type="entry name" value="GT4_PimA-like"/>
    <property type="match status" value="1"/>
</dbReference>
<feature type="domain" description="Glycosyl transferase family 1" evidence="1">
    <location>
        <begin position="190"/>
        <end position="355"/>
    </location>
</feature>
<dbReference type="InterPro" id="IPR001296">
    <property type="entry name" value="Glyco_trans_1"/>
</dbReference>
<dbReference type="GO" id="GO:0016757">
    <property type="term" value="F:glycosyltransferase activity"/>
    <property type="evidence" value="ECO:0007669"/>
    <property type="project" value="UniProtKB-KW"/>
</dbReference>
<dbReference type="Gene3D" id="3.40.50.2000">
    <property type="entry name" value="Glycogen Phosphorylase B"/>
    <property type="match status" value="2"/>
</dbReference>
<evidence type="ECO:0000259" key="1">
    <source>
        <dbReference type="Pfam" id="PF00534"/>
    </source>
</evidence>
<dbReference type="Proteomes" id="UP001246244">
    <property type="component" value="Unassembled WGS sequence"/>
</dbReference>
<evidence type="ECO:0000313" key="3">
    <source>
        <dbReference type="EMBL" id="MDR7664817.1"/>
    </source>
</evidence>
<dbReference type="PANTHER" id="PTHR45947">
    <property type="entry name" value="SULFOQUINOVOSYL TRANSFERASE SQD2"/>
    <property type="match status" value="1"/>
</dbReference>
<dbReference type="SUPFAM" id="SSF53756">
    <property type="entry name" value="UDP-Glycosyltransferase/glycogen phosphorylase"/>
    <property type="match status" value="1"/>
</dbReference>